<feature type="compositionally biased region" description="Polar residues" evidence="1">
    <location>
        <begin position="217"/>
        <end position="255"/>
    </location>
</feature>
<feature type="region of interest" description="Disordered" evidence="1">
    <location>
        <begin position="67"/>
        <end position="113"/>
    </location>
</feature>
<dbReference type="AlphaFoldDB" id="A0A4Y2BNV5"/>
<comment type="caution">
    <text evidence="2">The sequence shown here is derived from an EMBL/GenBank/DDBJ whole genome shotgun (WGS) entry which is preliminary data.</text>
</comment>
<feature type="compositionally biased region" description="Basic and acidic residues" evidence="1">
    <location>
        <begin position="409"/>
        <end position="430"/>
    </location>
</feature>
<feature type="compositionally biased region" description="Basic and acidic residues" evidence="1">
    <location>
        <begin position="139"/>
        <end position="154"/>
    </location>
</feature>
<evidence type="ECO:0000256" key="1">
    <source>
        <dbReference type="SAM" id="MobiDB-lite"/>
    </source>
</evidence>
<dbReference type="Proteomes" id="UP000499080">
    <property type="component" value="Unassembled WGS sequence"/>
</dbReference>
<reference evidence="2 3" key="1">
    <citation type="journal article" date="2019" name="Sci. Rep.">
        <title>Orb-weaving spider Araneus ventricosus genome elucidates the spidroin gene catalogue.</title>
        <authorList>
            <person name="Kono N."/>
            <person name="Nakamura H."/>
            <person name="Ohtoshi R."/>
            <person name="Moran D.A.P."/>
            <person name="Shinohara A."/>
            <person name="Yoshida Y."/>
            <person name="Fujiwara M."/>
            <person name="Mori M."/>
            <person name="Tomita M."/>
            <person name="Arakawa K."/>
        </authorList>
    </citation>
    <scope>NUCLEOTIDE SEQUENCE [LARGE SCALE GENOMIC DNA]</scope>
</reference>
<evidence type="ECO:0000313" key="3">
    <source>
        <dbReference type="Proteomes" id="UP000499080"/>
    </source>
</evidence>
<feature type="compositionally biased region" description="Basic residues" evidence="1">
    <location>
        <begin position="323"/>
        <end position="357"/>
    </location>
</feature>
<feature type="compositionally biased region" description="Polar residues" evidence="1">
    <location>
        <begin position="175"/>
        <end position="201"/>
    </location>
</feature>
<feature type="compositionally biased region" description="Polar residues" evidence="1">
    <location>
        <begin position="103"/>
        <end position="113"/>
    </location>
</feature>
<evidence type="ECO:0000313" key="2">
    <source>
        <dbReference type="EMBL" id="GBL93912.1"/>
    </source>
</evidence>
<feature type="region of interest" description="Disordered" evidence="1">
    <location>
        <begin position="409"/>
        <end position="464"/>
    </location>
</feature>
<organism evidence="2 3">
    <name type="scientific">Araneus ventricosus</name>
    <name type="common">Orbweaver spider</name>
    <name type="synonym">Epeira ventricosa</name>
    <dbReference type="NCBI Taxonomy" id="182803"/>
    <lineage>
        <taxon>Eukaryota</taxon>
        <taxon>Metazoa</taxon>
        <taxon>Ecdysozoa</taxon>
        <taxon>Arthropoda</taxon>
        <taxon>Chelicerata</taxon>
        <taxon>Arachnida</taxon>
        <taxon>Araneae</taxon>
        <taxon>Araneomorphae</taxon>
        <taxon>Entelegynae</taxon>
        <taxon>Araneoidea</taxon>
        <taxon>Araneidae</taxon>
        <taxon>Araneus</taxon>
    </lineage>
</organism>
<sequence length="464" mass="53266">SPQGPNSEEEHINPPVIPSNHPAYSDEQHTEPVEPYIEEKENPETFQYERKHKYQASMYEHDESIYQSNAPKAAPYEQELKTSSEEFVPAHPLHSSEEPNIIPQDQNPNFISPQDQTRHIQFESGFRPMSAPAVYGPKPDCHGAIDSDISHSDPHANSMPSPHHQGVEHSGAGRSPQSETYQDSPQTGTNINDMEAQNQNEKYFETEGSADEDFHSHTSPQGNHNPHQQYQDKPSEMPRSTEQISRPPSSYSNSNADKEPEHRHQPKLRVVTAPIPHLKQNKYPNADQYGEEHFKKDLSQRPGISSRYHESSEPQNEVSIERKKSKKRSSKNSKGRRNKRNGKKANKNVKKSRKHRSTRENMMAAAATYHWGMENHKDKDGFFLYANVPQDDAYEHGYRMGGPDQLVEKHHRTEGDRTKIKLNWEDKNGDSGDQYWEFNHSSSEGEDEKPKKRTQKNTKSQMPR</sequence>
<accession>A0A4Y2BNV5</accession>
<feature type="compositionally biased region" description="Basic and acidic residues" evidence="1">
    <location>
        <begin position="290"/>
        <end position="299"/>
    </location>
</feature>
<proteinExistence type="predicted"/>
<feature type="compositionally biased region" description="Basic and acidic residues" evidence="1">
    <location>
        <begin position="24"/>
        <end position="42"/>
    </location>
</feature>
<feature type="region of interest" description="Disordered" evidence="1">
    <location>
        <begin position="1"/>
        <end position="42"/>
    </location>
</feature>
<feature type="non-terminal residue" evidence="2">
    <location>
        <position position="1"/>
    </location>
</feature>
<gene>
    <name evidence="2" type="ORF">AVEN_76651_1</name>
</gene>
<keyword evidence="3" id="KW-1185">Reference proteome</keyword>
<feature type="region of interest" description="Disordered" evidence="1">
    <location>
        <begin position="125"/>
        <end position="363"/>
    </location>
</feature>
<protein>
    <submittedName>
        <fullName evidence="2">Uncharacterized protein</fullName>
    </submittedName>
</protein>
<dbReference type="EMBL" id="BGPR01000098">
    <property type="protein sequence ID" value="GBL93912.1"/>
    <property type="molecule type" value="Genomic_DNA"/>
</dbReference>
<name>A0A4Y2BNV5_ARAVE</name>